<organism evidence="6 7">
    <name type="scientific">Alkalimonas amylolytica</name>
    <dbReference type="NCBI Taxonomy" id="152573"/>
    <lineage>
        <taxon>Bacteria</taxon>
        <taxon>Pseudomonadati</taxon>
        <taxon>Pseudomonadota</taxon>
        <taxon>Gammaproteobacteria</taxon>
        <taxon>Alkalimonas</taxon>
    </lineage>
</organism>
<evidence type="ECO:0000259" key="5">
    <source>
        <dbReference type="Pfam" id="PF13360"/>
    </source>
</evidence>
<dbReference type="EMBL" id="FNRM01000001">
    <property type="protein sequence ID" value="SDZ94144.1"/>
    <property type="molecule type" value="Genomic_DNA"/>
</dbReference>
<evidence type="ECO:0000313" key="7">
    <source>
        <dbReference type="Proteomes" id="UP000198773"/>
    </source>
</evidence>
<dbReference type="SMART" id="SM00564">
    <property type="entry name" value="PQQ"/>
    <property type="match status" value="6"/>
</dbReference>
<comment type="subcellular location">
    <subcellularLocation>
        <location evidence="4">Cell outer membrane</location>
        <topology evidence="4">Lipid-anchor</topology>
    </subcellularLocation>
</comment>
<comment type="subunit">
    <text evidence="4">Part of the Bam complex.</text>
</comment>
<comment type="function">
    <text evidence="4">Part of the outer membrane protein assembly complex, which is involved in assembly and insertion of beta-barrel proteins into the outer membrane.</text>
</comment>
<feature type="domain" description="Pyrrolo-quinoline quinone repeat" evidence="5">
    <location>
        <begin position="74"/>
        <end position="323"/>
    </location>
</feature>
<keyword evidence="1 4" id="KW-0732">Signal</keyword>
<dbReference type="AlphaFoldDB" id="A0A1H3X672"/>
<evidence type="ECO:0000256" key="2">
    <source>
        <dbReference type="ARBA" id="ARBA00023136"/>
    </source>
</evidence>
<keyword evidence="3 4" id="KW-0998">Cell outer membrane</keyword>
<keyword evidence="2 4" id="KW-0472">Membrane</keyword>
<dbReference type="STRING" id="152573.SAMN04488051_10196"/>
<keyword evidence="7" id="KW-1185">Reference proteome</keyword>
<evidence type="ECO:0000256" key="4">
    <source>
        <dbReference type="HAMAP-Rule" id="MF_00923"/>
    </source>
</evidence>
<dbReference type="Gene3D" id="2.130.10.10">
    <property type="entry name" value="YVTN repeat-like/Quinoprotein amine dehydrogenase"/>
    <property type="match status" value="1"/>
</dbReference>
<evidence type="ECO:0000256" key="1">
    <source>
        <dbReference type="ARBA" id="ARBA00022729"/>
    </source>
</evidence>
<name>A0A1H3X672_ALKAM</name>
<evidence type="ECO:0000256" key="3">
    <source>
        <dbReference type="ARBA" id="ARBA00023237"/>
    </source>
</evidence>
<protein>
    <recommendedName>
        <fullName evidence="4">Outer membrane protein assembly factor BamB</fullName>
    </recommendedName>
</protein>
<reference evidence="6 7" key="1">
    <citation type="submission" date="2016-10" db="EMBL/GenBank/DDBJ databases">
        <authorList>
            <person name="de Groot N.N."/>
        </authorList>
    </citation>
    <scope>NUCLEOTIDE SEQUENCE [LARGE SCALE GENOMIC DNA]</scope>
    <source>
        <strain evidence="6 7">CGMCC 1.3430</strain>
    </source>
</reference>
<evidence type="ECO:0000313" key="6">
    <source>
        <dbReference type="EMBL" id="SDZ94144.1"/>
    </source>
</evidence>
<dbReference type="HAMAP" id="MF_00923">
    <property type="entry name" value="OM_assembly_BamB"/>
    <property type="match status" value="1"/>
</dbReference>
<keyword evidence="4" id="KW-0449">Lipoprotein</keyword>
<dbReference type="NCBIfam" id="NF008351">
    <property type="entry name" value="PRK11138.1"/>
    <property type="match status" value="1"/>
</dbReference>
<dbReference type="InterPro" id="IPR011047">
    <property type="entry name" value="Quinoprotein_ADH-like_sf"/>
</dbReference>
<dbReference type="GO" id="GO:0043165">
    <property type="term" value="P:Gram-negative-bacterium-type cell outer membrane assembly"/>
    <property type="evidence" value="ECO:0007669"/>
    <property type="project" value="UniProtKB-UniRule"/>
</dbReference>
<dbReference type="PANTHER" id="PTHR34512">
    <property type="entry name" value="CELL SURFACE PROTEIN"/>
    <property type="match status" value="1"/>
</dbReference>
<dbReference type="InterPro" id="IPR018391">
    <property type="entry name" value="PQQ_b-propeller_rpt"/>
</dbReference>
<proteinExistence type="inferred from homology"/>
<dbReference type="Proteomes" id="UP000198773">
    <property type="component" value="Unassembled WGS sequence"/>
</dbReference>
<dbReference type="GO" id="GO:0051205">
    <property type="term" value="P:protein insertion into membrane"/>
    <property type="evidence" value="ECO:0007669"/>
    <property type="project" value="UniProtKB-UniRule"/>
</dbReference>
<comment type="similarity">
    <text evidence="4">Belongs to the BamB family.</text>
</comment>
<dbReference type="SUPFAM" id="SSF50998">
    <property type="entry name" value="Quinoprotein alcohol dehydrogenase-like"/>
    <property type="match status" value="1"/>
</dbReference>
<sequence>MNLMSMRTIVASALVLMLLGGCSSKKEKLVLPSVNNQFEPVLAWDHTAADGVQHFDSSLRPLILDGKLYAASRTGLISAFDLESGKRIWTYDTRRDSVIGFWRLLSNRSNTTARVSGGLSHGFGHLLFGTENGEVIALDPATGDRRWTSKVPGEVLAAPAAGDGMIVVNTGSGFIVALNPADGSQRWAYEQELPALTIRGVAEPSIVPGGVVFGSGSGKVGVLISEHGLPAWEEVIATPQGATDLARLVDVDARPLVVGNTVYAIAYNGELVALELNSGRTLWKRDYASFRNMALADTVLFIVDSVGRVHALDRRNGQELWSQTALERHFLTPPTVFGDYLVFGDSKGHLHWLDRRSGDMVARHQFHRSGMYVAPVTNGEYLVLQSRNGELVVLRQP</sequence>
<dbReference type="InterPro" id="IPR017687">
    <property type="entry name" value="BamB"/>
</dbReference>
<dbReference type="PANTHER" id="PTHR34512:SF30">
    <property type="entry name" value="OUTER MEMBRANE PROTEIN ASSEMBLY FACTOR BAMB"/>
    <property type="match status" value="1"/>
</dbReference>
<dbReference type="PROSITE" id="PS51257">
    <property type="entry name" value="PROKAR_LIPOPROTEIN"/>
    <property type="match status" value="1"/>
</dbReference>
<dbReference type="GO" id="GO:0009279">
    <property type="term" value="C:cell outer membrane"/>
    <property type="evidence" value="ECO:0007669"/>
    <property type="project" value="UniProtKB-SubCell"/>
</dbReference>
<dbReference type="Pfam" id="PF13360">
    <property type="entry name" value="PQQ_2"/>
    <property type="match status" value="1"/>
</dbReference>
<dbReference type="InterPro" id="IPR015943">
    <property type="entry name" value="WD40/YVTN_repeat-like_dom_sf"/>
</dbReference>
<accession>A0A1H3X672</accession>
<dbReference type="InterPro" id="IPR002372">
    <property type="entry name" value="PQQ_rpt_dom"/>
</dbReference>
<dbReference type="NCBIfam" id="TIGR03300">
    <property type="entry name" value="assembly_YfgL"/>
    <property type="match status" value="1"/>
</dbReference>
<keyword evidence="4" id="KW-0564">Palmitate</keyword>
<gene>
    <name evidence="4" type="primary">bamB</name>
    <name evidence="6" type="ORF">SAMN04488051_10196</name>
</gene>